<dbReference type="EMBL" id="HE796977">
    <property type="protein sequence ID" value="CCM00297.1"/>
    <property type="molecule type" value="Genomic_DNA"/>
</dbReference>
<dbReference type="RefSeq" id="XP_012179580.1">
    <property type="nucleotide sequence ID" value="XM_012324190.1"/>
</dbReference>
<feature type="transmembrane region" description="Helical" evidence="1">
    <location>
        <begin position="68"/>
        <end position="91"/>
    </location>
</feature>
<gene>
    <name evidence="2" type="ORF">FIBRA_02327</name>
</gene>
<feature type="transmembrane region" description="Helical" evidence="1">
    <location>
        <begin position="130"/>
        <end position="151"/>
    </location>
</feature>
<evidence type="ECO:0000313" key="3">
    <source>
        <dbReference type="Proteomes" id="UP000006352"/>
    </source>
</evidence>
<dbReference type="Proteomes" id="UP000006352">
    <property type="component" value="Unassembled WGS sequence"/>
</dbReference>
<keyword evidence="3" id="KW-1185">Reference proteome</keyword>
<feature type="transmembrane region" description="Helical" evidence="1">
    <location>
        <begin position="171"/>
        <end position="197"/>
    </location>
</feature>
<evidence type="ECO:0000256" key="1">
    <source>
        <dbReference type="SAM" id="Phobius"/>
    </source>
</evidence>
<dbReference type="GeneID" id="24095208"/>
<reference evidence="2 3" key="1">
    <citation type="journal article" date="2012" name="Appl. Environ. Microbiol.">
        <title>Short-read sequencing for genomic analysis of the brown rot fungus Fibroporia radiculosa.</title>
        <authorList>
            <person name="Tang J.D."/>
            <person name="Perkins A.D."/>
            <person name="Sonstegard T.S."/>
            <person name="Schroeder S.G."/>
            <person name="Burgess S.C."/>
            <person name="Diehl S.V."/>
        </authorList>
    </citation>
    <scope>NUCLEOTIDE SEQUENCE [LARGE SCALE GENOMIC DNA]</scope>
    <source>
        <strain evidence="2 3">TFFH 294</strain>
    </source>
</reference>
<name>J4HUR2_9APHY</name>
<protein>
    <submittedName>
        <fullName evidence="2">Uncharacterized protein</fullName>
    </submittedName>
</protein>
<dbReference type="InParanoid" id="J4HUR2"/>
<dbReference type="AlphaFoldDB" id="J4HUR2"/>
<keyword evidence="1" id="KW-1133">Transmembrane helix</keyword>
<sequence length="239" mass="26669">MESASPNCSSLPNAFNELSYLTPSLAPEFQLGRYILAGSLGAMTWELLSNLSNDYRLLFKHRLGFPTLVYYISRLSTFTYALVSVVLQTASVGHCQAIQYIDTIFMALSVSTTSLLFYFRMSAVYHSNKYMMGAYTIVWLGVVAGSMMLIPSATGGAIGPTNFCITKAMEMYAGAIGVSVLLHDTFVFIAISWRLVLNSYHEVSDWRRVRAFLYGESLQPISKTLLRDGQLYYAYVLNP</sequence>
<proteinExistence type="predicted"/>
<accession>J4HUR2</accession>
<dbReference type="STRING" id="599839.J4HUR2"/>
<keyword evidence="1" id="KW-0472">Membrane</keyword>
<evidence type="ECO:0000313" key="2">
    <source>
        <dbReference type="EMBL" id="CCM00297.1"/>
    </source>
</evidence>
<feature type="transmembrane region" description="Helical" evidence="1">
    <location>
        <begin position="97"/>
        <end position="118"/>
    </location>
</feature>
<dbReference type="HOGENOM" id="CLU_060549_3_0_1"/>
<organism evidence="2 3">
    <name type="scientific">Fibroporia radiculosa</name>
    <dbReference type="NCBI Taxonomy" id="599839"/>
    <lineage>
        <taxon>Eukaryota</taxon>
        <taxon>Fungi</taxon>
        <taxon>Dikarya</taxon>
        <taxon>Basidiomycota</taxon>
        <taxon>Agaricomycotina</taxon>
        <taxon>Agaricomycetes</taxon>
        <taxon>Polyporales</taxon>
        <taxon>Fibroporiaceae</taxon>
        <taxon>Fibroporia</taxon>
    </lineage>
</organism>
<dbReference type="OrthoDB" id="3230658at2759"/>
<keyword evidence="1" id="KW-0812">Transmembrane</keyword>